<dbReference type="GO" id="GO:0006189">
    <property type="term" value="P:'de novo' IMP biosynthetic process"/>
    <property type="evidence" value="ECO:0007669"/>
    <property type="project" value="UniProtKB-UniRule"/>
</dbReference>
<dbReference type="CDD" id="cd04875">
    <property type="entry name" value="ACT_F4HF-DF"/>
    <property type="match status" value="1"/>
</dbReference>
<dbReference type="EMBL" id="CP049869">
    <property type="protein sequence ID" value="QIK79861.1"/>
    <property type="molecule type" value="Genomic_DNA"/>
</dbReference>
<dbReference type="InterPro" id="IPR002376">
    <property type="entry name" value="Formyl_transf_N"/>
</dbReference>
<dbReference type="KEGG" id="spii:G7077_01495"/>
<evidence type="ECO:0000313" key="6">
    <source>
        <dbReference type="EMBL" id="QIK79861.1"/>
    </source>
</evidence>
<reference evidence="6 7" key="1">
    <citation type="submission" date="2020-03" db="EMBL/GenBank/DDBJ databases">
        <title>Sphingomonas sp. nov., isolated from fish.</title>
        <authorList>
            <person name="Hyun D.-W."/>
            <person name="Bae J.-W."/>
        </authorList>
    </citation>
    <scope>NUCLEOTIDE SEQUENCE [LARGE SCALE GENOMIC DNA]</scope>
    <source>
        <strain evidence="6 7">HDW15B</strain>
    </source>
</reference>
<name>A0A6G7YT10_9SPHN</name>
<comment type="pathway">
    <text evidence="3">Purine metabolism; IMP biosynthesis via de novo pathway; formate from 10-formyl-5,6,7,8-tetrahydrofolate: step 1/1.</text>
</comment>
<proteinExistence type="inferred from homology"/>
<gene>
    <name evidence="3 6" type="primary">purU</name>
    <name evidence="6" type="ORF">G7077_01495</name>
</gene>
<dbReference type="InterPro" id="IPR036477">
    <property type="entry name" value="Formyl_transf_N_sf"/>
</dbReference>
<protein>
    <recommendedName>
        <fullName evidence="3 4">Formyltetrahydrofolate deformylase</fullName>
        <ecNumber evidence="3 4">3.5.1.10</ecNumber>
    </recommendedName>
    <alternativeName>
        <fullName evidence="3">Formyl-FH(4) hydrolase</fullName>
    </alternativeName>
</protein>
<dbReference type="InterPro" id="IPR045865">
    <property type="entry name" value="ACT-like_dom_sf"/>
</dbReference>
<keyword evidence="2 3" id="KW-0378">Hydrolase</keyword>
<dbReference type="PIRSF" id="PIRSF036480">
    <property type="entry name" value="FormyFH4_hydr"/>
    <property type="match status" value="1"/>
</dbReference>
<comment type="catalytic activity">
    <reaction evidence="3">
        <text>(6R)-10-formyltetrahydrofolate + H2O = (6S)-5,6,7,8-tetrahydrofolate + formate + H(+)</text>
        <dbReference type="Rhea" id="RHEA:19833"/>
        <dbReference type="ChEBI" id="CHEBI:15377"/>
        <dbReference type="ChEBI" id="CHEBI:15378"/>
        <dbReference type="ChEBI" id="CHEBI:15740"/>
        <dbReference type="ChEBI" id="CHEBI:57453"/>
        <dbReference type="ChEBI" id="CHEBI:195366"/>
        <dbReference type="EC" id="3.5.1.10"/>
    </reaction>
</comment>
<dbReference type="Gene3D" id="3.40.50.170">
    <property type="entry name" value="Formyl transferase, N-terminal domain"/>
    <property type="match status" value="1"/>
</dbReference>
<dbReference type="GO" id="GO:0008864">
    <property type="term" value="F:formyltetrahydrofolate deformylase activity"/>
    <property type="evidence" value="ECO:0007669"/>
    <property type="project" value="UniProtKB-UniRule"/>
</dbReference>
<evidence type="ECO:0000256" key="2">
    <source>
        <dbReference type="ARBA" id="ARBA00022801"/>
    </source>
</evidence>
<keyword evidence="7" id="KW-1185">Reference proteome</keyword>
<dbReference type="NCBIfam" id="TIGR00655">
    <property type="entry name" value="PurU"/>
    <property type="match status" value="1"/>
</dbReference>
<dbReference type="SUPFAM" id="SSF53328">
    <property type="entry name" value="Formyltransferase"/>
    <property type="match status" value="1"/>
</dbReference>
<feature type="active site" evidence="3">
    <location>
        <position position="225"/>
    </location>
</feature>
<keyword evidence="3" id="KW-0658">Purine biosynthesis</keyword>
<dbReference type="InterPro" id="IPR044074">
    <property type="entry name" value="PurU_ACT"/>
</dbReference>
<dbReference type="InterPro" id="IPR041729">
    <property type="entry name" value="Formyl-FH4-Hydrolase_C"/>
</dbReference>
<evidence type="ECO:0000256" key="3">
    <source>
        <dbReference type="HAMAP-Rule" id="MF_01927"/>
    </source>
</evidence>
<evidence type="ECO:0000313" key="7">
    <source>
        <dbReference type="Proteomes" id="UP000503222"/>
    </source>
</evidence>
<keyword evidence="1 3" id="KW-0554">One-carbon metabolism</keyword>
<comment type="similarity">
    <text evidence="3">Belongs to the PurU family.</text>
</comment>
<dbReference type="Gene3D" id="3.30.70.260">
    <property type="match status" value="1"/>
</dbReference>
<dbReference type="InterPro" id="IPR004810">
    <property type="entry name" value="PurU"/>
</dbReference>
<dbReference type="UniPathway" id="UPA00074">
    <property type="reaction ID" value="UER00170"/>
</dbReference>
<dbReference type="PANTHER" id="PTHR42706:SF1">
    <property type="entry name" value="FORMYLTETRAHYDROFOLATE DEFORMYLASE 2, MITOCHONDRIAL"/>
    <property type="match status" value="1"/>
</dbReference>
<dbReference type="NCBIfam" id="NF004684">
    <property type="entry name" value="PRK06027.1"/>
    <property type="match status" value="1"/>
</dbReference>
<dbReference type="Pfam" id="PF00551">
    <property type="entry name" value="Formyl_trans_N"/>
    <property type="match status" value="1"/>
</dbReference>
<organism evidence="6 7">
    <name type="scientific">Sphingomonas piscis</name>
    <dbReference type="NCBI Taxonomy" id="2714943"/>
    <lineage>
        <taxon>Bacteria</taxon>
        <taxon>Pseudomonadati</taxon>
        <taxon>Pseudomonadota</taxon>
        <taxon>Alphaproteobacteria</taxon>
        <taxon>Sphingomonadales</taxon>
        <taxon>Sphingomonadaceae</taxon>
        <taxon>Sphingomonas</taxon>
    </lineage>
</organism>
<sequence length="281" mass="31619">MLTLSCEDRVGIVAAVSGHLAVIGGFILDSQQYADPDSNRFFMRVEFRAAAETFPSSVEALRSGFAPVADMFALDWDMVAADHRPKLLIAVSKGSHCLNDLLHRWHTGLLPVEIVGVVSNHDDLRSLTEWHGVRFHHLPVAPETKEHQEEALWSLFQESGANYLILARYMQILSSGLSERLLGRCINIHHSFLPSFKGARPYRRAHDRGVKLIGATAHFVTGDLDEGPIIEQDVERVDHRATEQDMIRIGRDVEAKVLARAVRWTAERRVFLNGVRTVVFR</sequence>
<comment type="function">
    <text evidence="3">Catalyzes the hydrolysis of 10-formyltetrahydrofolate (formyl-FH4) to formate and tetrahydrofolate (FH4).</text>
</comment>
<dbReference type="CDD" id="cd08648">
    <property type="entry name" value="FMT_core_Formyl-FH4-Hydrolase_C"/>
    <property type="match status" value="1"/>
</dbReference>
<dbReference type="PRINTS" id="PR01575">
    <property type="entry name" value="FFH4HYDRLASE"/>
</dbReference>
<dbReference type="PANTHER" id="PTHR42706">
    <property type="entry name" value="FORMYLTETRAHYDROFOLATE DEFORMYLASE"/>
    <property type="match status" value="1"/>
</dbReference>
<accession>A0A6G7YT10</accession>
<evidence type="ECO:0000256" key="4">
    <source>
        <dbReference type="NCBIfam" id="TIGR00655"/>
    </source>
</evidence>
<dbReference type="EC" id="3.5.1.10" evidence="3 4"/>
<dbReference type="HAMAP" id="MF_01927">
    <property type="entry name" value="PurU"/>
    <property type="match status" value="1"/>
</dbReference>
<feature type="domain" description="Formyl transferase N-terminal" evidence="5">
    <location>
        <begin position="86"/>
        <end position="262"/>
    </location>
</feature>
<dbReference type="Proteomes" id="UP000503222">
    <property type="component" value="Chromosome"/>
</dbReference>
<evidence type="ECO:0000256" key="1">
    <source>
        <dbReference type="ARBA" id="ARBA00022563"/>
    </source>
</evidence>
<dbReference type="AlphaFoldDB" id="A0A6G7YT10"/>
<dbReference type="SUPFAM" id="SSF55021">
    <property type="entry name" value="ACT-like"/>
    <property type="match status" value="1"/>
</dbReference>
<dbReference type="GO" id="GO:0006730">
    <property type="term" value="P:one-carbon metabolic process"/>
    <property type="evidence" value="ECO:0007669"/>
    <property type="project" value="UniProtKB-KW"/>
</dbReference>
<evidence type="ECO:0000259" key="5">
    <source>
        <dbReference type="Pfam" id="PF00551"/>
    </source>
</evidence>